<dbReference type="Pfam" id="PF09719">
    <property type="entry name" value="C_GCAxxG_C_C"/>
    <property type="match status" value="1"/>
</dbReference>
<comment type="caution">
    <text evidence="1">The sequence shown here is derived from an EMBL/GenBank/DDBJ whole genome shotgun (WGS) entry which is preliminary data.</text>
</comment>
<protein>
    <submittedName>
        <fullName evidence="1">C_GCAxxG_C_C family protein</fullName>
    </submittedName>
</protein>
<organism evidence="1 2">
    <name type="scientific">Candidatus Limadaptatus stercoripullorum</name>
    <dbReference type="NCBI Taxonomy" id="2840846"/>
    <lineage>
        <taxon>Bacteria</taxon>
        <taxon>Bacillati</taxon>
        <taxon>Bacillota</taxon>
        <taxon>Clostridia</taxon>
        <taxon>Eubacteriales</taxon>
        <taxon>Candidatus Limadaptatus</taxon>
    </lineage>
</organism>
<evidence type="ECO:0000313" key="2">
    <source>
        <dbReference type="Proteomes" id="UP000886857"/>
    </source>
</evidence>
<name>A0A9D1SX51_9FIRM</name>
<reference evidence="1" key="1">
    <citation type="submission" date="2020-10" db="EMBL/GenBank/DDBJ databases">
        <authorList>
            <person name="Gilroy R."/>
        </authorList>
    </citation>
    <scope>NUCLEOTIDE SEQUENCE</scope>
    <source>
        <strain evidence="1">10406</strain>
    </source>
</reference>
<dbReference type="NCBIfam" id="TIGR01909">
    <property type="entry name" value="C_GCAxxG_C_C"/>
    <property type="match status" value="1"/>
</dbReference>
<dbReference type="AlphaFoldDB" id="A0A9D1SX51"/>
<dbReference type="InterPro" id="IPR010181">
    <property type="entry name" value="CGCAxxGCC_motif"/>
</dbReference>
<proteinExistence type="predicted"/>
<gene>
    <name evidence="1" type="ORF">IAC73_05870</name>
</gene>
<accession>A0A9D1SX51</accession>
<dbReference type="Proteomes" id="UP000886857">
    <property type="component" value="Unassembled WGS sequence"/>
</dbReference>
<sequence length="149" mass="16158">MTAKERGEYAAKFYTEGRRNCAQAVLMAFADELGEDERVLLTAGAPFGGGIGRLGEVCGTVSGLMLVLSFVRRVDTSDPRAKAALYAEERELAEEFRSRAGSIVCRELLAARANRAEGVRGMSCPELVALAAEIAEERIFAPLRSDNDR</sequence>
<reference evidence="1" key="2">
    <citation type="journal article" date="2021" name="PeerJ">
        <title>Extensive microbial diversity within the chicken gut microbiome revealed by metagenomics and culture.</title>
        <authorList>
            <person name="Gilroy R."/>
            <person name="Ravi A."/>
            <person name="Getino M."/>
            <person name="Pursley I."/>
            <person name="Horton D.L."/>
            <person name="Alikhan N.F."/>
            <person name="Baker D."/>
            <person name="Gharbi K."/>
            <person name="Hall N."/>
            <person name="Watson M."/>
            <person name="Adriaenssens E.M."/>
            <person name="Foster-Nyarko E."/>
            <person name="Jarju S."/>
            <person name="Secka A."/>
            <person name="Antonio M."/>
            <person name="Oren A."/>
            <person name="Chaudhuri R.R."/>
            <person name="La Ragione R."/>
            <person name="Hildebrand F."/>
            <person name="Pallen M.J."/>
        </authorList>
    </citation>
    <scope>NUCLEOTIDE SEQUENCE</scope>
    <source>
        <strain evidence="1">10406</strain>
    </source>
</reference>
<dbReference type="EMBL" id="DVOE01000088">
    <property type="protein sequence ID" value="HIU99350.1"/>
    <property type="molecule type" value="Genomic_DNA"/>
</dbReference>
<evidence type="ECO:0000313" key="1">
    <source>
        <dbReference type="EMBL" id="HIU99350.1"/>
    </source>
</evidence>